<keyword evidence="2" id="KW-1185">Reference proteome</keyword>
<accession>A0ABP8GBD7</accession>
<evidence type="ECO:0000313" key="2">
    <source>
        <dbReference type="Proteomes" id="UP001500582"/>
    </source>
</evidence>
<sequence>MYPDSSAELPNTSSLLDFNNATTLPIVMIDTKQPMIMRTIAIALRMIMV</sequence>
<reference evidence="2" key="1">
    <citation type="journal article" date="2019" name="Int. J. Syst. Evol. Microbiol.">
        <title>The Global Catalogue of Microorganisms (GCM) 10K type strain sequencing project: providing services to taxonomists for standard genome sequencing and annotation.</title>
        <authorList>
            <consortium name="The Broad Institute Genomics Platform"/>
            <consortium name="The Broad Institute Genome Sequencing Center for Infectious Disease"/>
            <person name="Wu L."/>
            <person name="Ma J."/>
        </authorList>
    </citation>
    <scope>NUCLEOTIDE SEQUENCE [LARGE SCALE GENOMIC DNA]</scope>
    <source>
        <strain evidence="2">JCM 17705</strain>
    </source>
</reference>
<gene>
    <name evidence="1" type="ORF">GCM10023149_20920</name>
</gene>
<name>A0ABP8GBD7_9SPHI</name>
<proteinExistence type="predicted"/>
<organism evidence="1 2">
    <name type="scientific">Mucilaginibacter gynuensis</name>
    <dbReference type="NCBI Taxonomy" id="1302236"/>
    <lineage>
        <taxon>Bacteria</taxon>
        <taxon>Pseudomonadati</taxon>
        <taxon>Bacteroidota</taxon>
        <taxon>Sphingobacteriia</taxon>
        <taxon>Sphingobacteriales</taxon>
        <taxon>Sphingobacteriaceae</taxon>
        <taxon>Mucilaginibacter</taxon>
    </lineage>
</organism>
<evidence type="ECO:0000313" key="1">
    <source>
        <dbReference type="EMBL" id="GAA4321187.1"/>
    </source>
</evidence>
<protein>
    <submittedName>
        <fullName evidence="1">Uncharacterized protein</fullName>
    </submittedName>
</protein>
<comment type="caution">
    <text evidence="1">The sequence shown here is derived from an EMBL/GenBank/DDBJ whole genome shotgun (WGS) entry which is preliminary data.</text>
</comment>
<dbReference type="EMBL" id="BAABFT010000004">
    <property type="protein sequence ID" value="GAA4321187.1"/>
    <property type="molecule type" value="Genomic_DNA"/>
</dbReference>
<dbReference type="Proteomes" id="UP001500582">
    <property type="component" value="Unassembled WGS sequence"/>
</dbReference>